<dbReference type="AlphaFoldDB" id="A0A9N8DWD3"/>
<accession>A0A9N8DWD3</accession>
<evidence type="ECO:0000313" key="2">
    <source>
        <dbReference type="Proteomes" id="UP001153069"/>
    </source>
</evidence>
<proteinExistence type="predicted"/>
<gene>
    <name evidence="1" type="ORF">SEMRO_323_G117410.1</name>
</gene>
<keyword evidence="2" id="KW-1185">Reference proteome</keyword>
<sequence length="201" mass="23144">MTIHVEREALLRLLASKPPSTPPLSTVIDCNDEYEYVSIEKPAFSDGVRLQEATDEDSVYTSSTASLSLDADDDKRVSFVDPLVTEVWTREYTSKDEASRLFYSTEETQRFRQEYRLERKLLSDLAIDVNDCAKDTDKVFSSLADGKWQPQGRHLISRVVVLHNDKLETFFDTEKEASSRHEESNDFFDSDSFWSGSITWY</sequence>
<comment type="caution">
    <text evidence="1">The sequence shown here is derived from an EMBL/GenBank/DDBJ whole genome shotgun (WGS) entry which is preliminary data.</text>
</comment>
<name>A0A9N8DWD3_9STRA</name>
<protein>
    <submittedName>
        <fullName evidence="1">Uncharacterized protein</fullName>
    </submittedName>
</protein>
<reference evidence="1" key="1">
    <citation type="submission" date="2020-06" db="EMBL/GenBank/DDBJ databases">
        <authorList>
            <consortium name="Plant Systems Biology data submission"/>
        </authorList>
    </citation>
    <scope>NUCLEOTIDE SEQUENCE</scope>
    <source>
        <strain evidence="1">D6</strain>
    </source>
</reference>
<organism evidence="1 2">
    <name type="scientific">Seminavis robusta</name>
    <dbReference type="NCBI Taxonomy" id="568900"/>
    <lineage>
        <taxon>Eukaryota</taxon>
        <taxon>Sar</taxon>
        <taxon>Stramenopiles</taxon>
        <taxon>Ochrophyta</taxon>
        <taxon>Bacillariophyta</taxon>
        <taxon>Bacillariophyceae</taxon>
        <taxon>Bacillariophycidae</taxon>
        <taxon>Naviculales</taxon>
        <taxon>Naviculaceae</taxon>
        <taxon>Seminavis</taxon>
    </lineage>
</organism>
<dbReference type="Proteomes" id="UP001153069">
    <property type="component" value="Unassembled WGS sequence"/>
</dbReference>
<dbReference type="EMBL" id="CAICTM010000322">
    <property type="protein sequence ID" value="CAB9507875.1"/>
    <property type="molecule type" value="Genomic_DNA"/>
</dbReference>
<dbReference type="OrthoDB" id="47296at2759"/>
<evidence type="ECO:0000313" key="1">
    <source>
        <dbReference type="EMBL" id="CAB9507875.1"/>
    </source>
</evidence>